<feature type="region of interest" description="Disordered" evidence="1">
    <location>
        <begin position="478"/>
        <end position="527"/>
    </location>
</feature>
<feature type="compositionally biased region" description="Acidic residues" evidence="1">
    <location>
        <begin position="264"/>
        <end position="276"/>
    </location>
</feature>
<feature type="compositionally biased region" description="Low complexity" evidence="1">
    <location>
        <begin position="100"/>
        <end position="112"/>
    </location>
</feature>
<reference evidence="2" key="2">
    <citation type="submission" date="2020-04" db="EMBL/GenBank/DDBJ databases">
        <authorList>
            <person name="Santos R.A.C."/>
            <person name="Steenwyk J.L."/>
            <person name="Rivero-Menendez O."/>
            <person name="Mead M.E."/>
            <person name="Silva L.P."/>
            <person name="Bastos R.W."/>
            <person name="Alastruey-Izquierdo A."/>
            <person name="Goldman G.H."/>
            <person name="Rokas A."/>
        </authorList>
    </citation>
    <scope>NUCLEOTIDE SEQUENCE</scope>
    <source>
        <strain evidence="2">CNM-CM6805</strain>
    </source>
</reference>
<dbReference type="Proteomes" id="UP000653565">
    <property type="component" value="Unassembled WGS sequence"/>
</dbReference>
<reference evidence="2" key="1">
    <citation type="journal article" date="2020" name="bioRxiv">
        <title>Genomic and phenotypic heterogeneity of clinical isolates of the human pathogens Aspergillus fumigatus, Aspergillus lentulus and Aspergillus fumigatiaffinis.</title>
        <authorList>
            <person name="dos Santos R.A.C."/>
            <person name="Steenwyk J.L."/>
            <person name="Rivero-Menendez O."/>
            <person name="Mead M.E."/>
            <person name="Silva L.P."/>
            <person name="Bastos R.W."/>
            <person name="Alastruey-Izquierdo A."/>
            <person name="Goldman G.H."/>
            <person name="Rokas A."/>
        </authorList>
    </citation>
    <scope>NUCLEOTIDE SEQUENCE</scope>
    <source>
        <strain evidence="2">CNM-CM6805</strain>
    </source>
</reference>
<dbReference type="AlphaFoldDB" id="A0A8H4HFX3"/>
<feature type="compositionally biased region" description="Basic and acidic residues" evidence="1">
    <location>
        <begin position="64"/>
        <end position="74"/>
    </location>
</feature>
<feature type="compositionally biased region" description="Polar residues" evidence="1">
    <location>
        <begin position="478"/>
        <end position="487"/>
    </location>
</feature>
<feature type="compositionally biased region" description="Acidic residues" evidence="1">
    <location>
        <begin position="300"/>
        <end position="322"/>
    </location>
</feature>
<sequence>MSERLSRPSSPYLEPPRRSVELEDSGAQDSAVPNSDDEHFSDASEGHERSRPQSGSTSPIPLTRVERVDDRPAHGEVPGTTAYEKREQDAVPDEIEIIPTGSRSRSSSTVGSQNRPLTPGGSPIPRTIVEKVDVNQPSHGDVPGTLAYEKRRADAVPDLVIKAPEPDIDSPADDPQSNEPESVTDTQVPATVVSQVDSTAIEDTTSSLQAHRRRPSDAAPDVIEKISDTPDLPDSLSTNSSAHPDHTSRRGSLTSENLNRDSGDVEDDFDYEDNAEPETPQDQAAADDFDDFAEEQDLADDDFGDFDDAFQEPDGETAEPEPIEPQQPLPHPLAVSSPLRKLVGNGCSINRALFAHIYANINSDLQPPIIDFDTFHSFPDLHAALDQYLDKLYPTSKNVSSLPPLEPIQDASSIFSTERSLSLWSQLVAPPPLQPQNWVKSRIRRLFLVSLGVPVDLDEILPASKQKKLVLPSINLSGSDTTGSAVHSRSHSQARKSGSQDGIDSPTTSGPAARHRTSRRRDRSPAPELDLSAVRRLCATTDAALDGLTDAELRAHVKELEQVTLRASSVLEYWLKRRDGLVSEREAFEGVIENLVNHARRVRK</sequence>
<feature type="compositionally biased region" description="Basic and acidic residues" evidence="1">
    <location>
        <begin position="36"/>
        <end position="51"/>
    </location>
</feature>
<protein>
    <submittedName>
        <fullName evidence="2">Uncharacterized protein</fullName>
    </submittedName>
</protein>
<feature type="region of interest" description="Disordered" evidence="1">
    <location>
        <begin position="131"/>
        <end position="150"/>
    </location>
</feature>
<gene>
    <name evidence="2" type="ORF">CNMCM6805_008103</name>
</gene>
<evidence type="ECO:0000313" key="3">
    <source>
        <dbReference type="Proteomes" id="UP000653565"/>
    </source>
</evidence>
<dbReference type="PANTHER" id="PTHR38698">
    <property type="entry name" value="EXPRESSED PROTEIN"/>
    <property type="match status" value="1"/>
</dbReference>
<dbReference type="PANTHER" id="PTHR38698:SF1">
    <property type="entry name" value="FUNGAL PROTEIN"/>
    <property type="match status" value="1"/>
</dbReference>
<feature type="compositionally biased region" description="Basic residues" evidence="1">
    <location>
        <begin position="513"/>
        <end position="522"/>
    </location>
</feature>
<name>A0A8H4HFX3_9EURO</name>
<dbReference type="OrthoDB" id="5378975at2759"/>
<accession>A0A8H4HFX3</accession>
<keyword evidence="3" id="KW-1185">Reference proteome</keyword>
<feature type="compositionally biased region" description="Polar residues" evidence="1">
    <location>
        <begin position="175"/>
        <end position="209"/>
    </location>
</feature>
<feature type="region of interest" description="Disordered" evidence="1">
    <location>
        <begin position="300"/>
        <end position="334"/>
    </location>
</feature>
<dbReference type="EMBL" id="JAAAPX010000005">
    <property type="protein sequence ID" value="KAF4244705.1"/>
    <property type="molecule type" value="Genomic_DNA"/>
</dbReference>
<dbReference type="Pfam" id="PF17104">
    <property type="entry name" value="YBL010C_LAA2"/>
    <property type="match status" value="1"/>
</dbReference>
<proteinExistence type="predicted"/>
<feature type="compositionally biased region" description="Polar residues" evidence="1">
    <location>
        <begin position="495"/>
        <end position="510"/>
    </location>
</feature>
<feature type="region of interest" description="Disordered" evidence="1">
    <location>
        <begin position="1"/>
        <end position="126"/>
    </location>
</feature>
<organism evidence="2 3">
    <name type="scientific">Aspergillus fumigatiaffinis</name>
    <dbReference type="NCBI Taxonomy" id="340414"/>
    <lineage>
        <taxon>Eukaryota</taxon>
        <taxon>Fungi</taxon>
        <taxon>Dikarya</taxon>
        <taxon>Ascomycota</taxon>
        <taxon>Pezizomycotina</taxon>
        <taxon>Eurotiomycetes</taxon>
        <taxon>Eurotiomycetidae</taxon>
        <taxon>Eurotiales</taxon>
        <taxon>Aspergillaceae</taxon>
        <taxon>Aspergillus</taxon>
        <taxon>Aspergillus subgen. Fumigati</taxon>
    </lineage>
</organism>
<evidence type="ECO:0000313" key="2">
    <source>
        <dbReference type="EMBL" id="KAF4244705.1"/>
    </source>
</evidence>
<dbReference type="InterPro" id="IPR031355">
    <property type="entry name" value="YBL010C/LAA2-like"/>
</dbReference>
<evidence type="ECO:0000256" key="1">
    <source>
        <dbReference type="SAM" id="MobiDB-lite"/>
    </source>
</evidence>
<feature type="region of interest" description="Disordered" evidence="1">
    <location>
        <begin position="157"/>
        <end position="285"/>
    </location>
</feature>
<comment type="caution">
    <text evidence="2">The sequence shown here is derived from an EMBL/GenBank/DDBJ whole genome shotgun (WGS) entry which is preliminary data.</text>
</comment>